<evidence type="ECO:0000256" key="6">
    <source>
        <dbReference type="PROSITE-ProRule" id="PRU10077"/>
    </source>
</evidence>
<dbReference type="EMBL" id="JAAXZR010000008">
    <property type="protein sequence ID" value="NLT79048.1"/>
    <property type="molecule type" value="Genomic_DNA"/>
</dbReference>
<sequence>MEKFNVVVSGFDRYEDVEVNPSYEVPKALEDQGLLPLSGDDGALEGVDVTITAVSLPVSFSQAWPMLRQVLDRVHPNVVVATGLKHAARGIALERCATNLRDASNDEHDQSTGDLIPVRPDGPAAYWTRLPLRSILSDFSSHGIPATLSSDAGTYVCNSLFYNLLNWTSQQEHVLSGFVSFPLVNESSSHEYGLPLKQQIAAGQAVVSRSVRYFQEPTASDILLV</sequence>
<name>A0A971CY16_9BIFI</name>
<comment type="caution">
    <text evidence="7">The sequence shown here is derived from an EMBL/GenBank/DDBJ whole genome shotgun (WGS) entry which is preliminary data.</text>
</comment>
<dbReference type="GO" id="GO:0005829">
    <property type="term" value="C:cytosol"/>
    <property type="evidence" value="ECO:0007669"/>
    <property type="project" value="InterPro"/>
</dbReference>
<dbReference type="Gene3D" id="3.40.630.20">
    <property type="entry name" value="Peptidase C15, pyroglutamyl peptidase I-like"/>
    <property type="match status" value="1"/>
</dbReference>
<reference evidence="7" key="1">
    <citation type="journal article" date="2020" name="Biotechnol. Biofuels">
        <title>New insights from the biogas microbiome by comprehensive genome-resolved metagenomics of nearly 1600 species originating from multiple anaerobic digesters.</title>
        <authorList>
            <person name="Campanaro S."/>
            <person name="Treu L."/>
            <person name="Rodriguez-R L.M."/>
            <person name="Kovalovszki A."/>
            <person name="Ziels R.M."/>
            <person name="Maus I."/>
            <person name="Zhu X."/>
            <person name="Kougias P.G."/>
            <person name="Basile A."/>
            <person name="Luo G."/>
            <person name="Schluter A."/>
            <person name="Konstantinidis K.T."/>
            <person name="Angelidaki I."/>
        </authorList>
    </citation>
    <scope>NUCLEOTIDE SEQUENCE</scope>
    <source>
        <strain evidence="7">AS01afH2WH_6</strain>
    </source>
</reference>
<keyword evidence="5" id="KW-0788">Thiol protease</keyword>
<dbReference type="InterPro" id="IPR000816">
    <property type="entry name" value="Peptidase_C15"/>
</dbReference>
<evidence type="ECO:0000256" key="4">
    <source>
        <dbReference type="ARBA" id="ARBA00022801"/>
    </source>
</evidence>
<dbReference type="InterPro" id="IPR036440">
    <property type="entry name" value="Peptidase_C15-like_sf"/>
</dbReference>
<evidence type="ECO:0000256" key="1">
    <source>
        <dbReference type="ARBA" id="ARBA00006641"/>
    </source>
</evidence>
<dbReference type="GO" id="GO:0006508">
    <property type="term" value="P:proteolysis"/>
    <property type="evidence" value="ECO:0007669"/>
    <property type="project" value="UniProtKB-KW"/>
</dbReference>
<dbReference type="EC" id="3.4.19.3" evidence="6"/>
<dbReference type="AlphaFoldDB" id="A0A971CY16"/>
<evidence type="ECO:0000313" key="7">
    <source>
        <dbReference type="EMBL" id="NLT79048.1"/>
    </source>
</evidence>
<evidence type="ECO:0000313" key="8">
    <source>
        <dbReference type="Proteomes" id="UP000767327"/>
    </source>
</evidence>
<gene>
    <name evidence="7" type="ORF">GXW98_02020</name>
</gene>
<evidence type="ECO:0000256" key="2">
    <source>
        <dbReference type="ARBA" id="ARBA00022490"/>
    </source>
</evidence>
<keyword evidence="3" id="KW-0645">Protease</keyword>
<dbReference type="Pfam" id="PF01470">
    <property type="entry name" value="Peptidase_C15"/>
    <property type="match status" value="1"/>
</dbReference>
<reference evidence="7" key="2">
    <citation type="submission" date="2020-01" db="EMBL/GenBank/DDBJ databases">
        <authorList>
            <person name="Campanaro S."/>
        </authorList>
    </citation>
    <scope>NUCLEOTIDE SEQUENCE</scope>
    <source>
        <strain evidence="7">AS01afH2WH_6</strain>
    </source>
</reference>
<organism evidence="7 8">
    <name type="scientific">Bifidobacterium crudilactis</name>
    <dbReference type="NCBI Taxonomy" id="327277"/>
    <lineage>
        <taxon>Bacteria</taxon>
        <taxon>Bacillati</taxon>
        <taxon>Actinomycetota</taxon>
        <taxon>Actinomycetes</taxon>
        <taxon>Bifidobacteriales</taxon>
        <taxon>Bifidobacteriaceae</taxon>
        <taxon>Bifidobacterium</taxon>
    </lineage>
</organism>
<protein>
    <recommendedName>
        <fullName evidence="6">Pyroglutamyl-peptidase I</fullName>
        <ecNumber evidence="6">3.4.19.3</ecNumber>
    </recommendedName>
</protein>
<dbReference type="InterPro" id="IPR033694">
    <property type="entry name" value="PGPEP1_Cys_AS"/>
</dbReference>
<dbReference type="InterPro" id="IPR016125">
    <property type="entry name" value="Peptidase_C15-like"/>
</dbReference>
<dbReference type="GO" id="GO:0016920">
    <property type="term" value="F:pyroglutamyl-peptidase activity"/>
    <property type="evidence" value="ECO:0007669"/>
    <property type="project" value="UniProtKB-EC"/>
</dbReference>
<comment type="catalytic activity">
    <reaction evidence="6">
        <text>Release of an N-terminal pyroglutamyl group from a polypeptide, the second amino acid generally not being Pro.</text>
        <dbReference type="EC" id="3.4.19.3"/>
    </reaction>
</comment>
<comment type="similarity">
    <text evidence="1">Belongs to the peptidase C15 family.</text>
</comment>
<dbReference type="PROSITE" id="PS01334">
    <property type="entry name" value="PYRASE_CYS"/>
    <property type="match status" value="1"/>
</dbReference>
<dbReference type="PIRSF" id="PIRSF015592">
    <property type="entry name" value="Prld-crbxl_pptds"/>
    <property type="match status" value="1"/>
</dbReference>
<evidence type="ECO:0000256" key="3">
    <source>
        <dbReference type="ARBA" id="ARBA00022670"/>
    </source>
</evidence>
<dbReference type="PANTHER" id="PTHR23402:SF1">
    <property type="entry name" value="PYROGLUTAMYL-PEPTIDASE I"/>
    <property type="match status" value="1"/>
</dbReference>
<dbReference type="SUPFAM" id="SSF53182">
    <property type="entry name" value="Pyrrolidone carboxyl peptidase (pyroglutamate aminopeptidase)"/>
    <property type="match status" value="1"/>
</dbReference>
<keyword evidence="2" id="KW-0963">Cytoplasm</keyword>
<dbReference type="CDD" id="cd00501">
    <property type="entry name" value="Peptidase_C15"/>
    <property type="match status" value="1"/>
</dbReference>
<dbReference type="Proteomes" id="UP000767327">
    <property type="component" value="Unassembled WGS sequence"/>
</dbReference>
<dbReference type="RefSeq" id="WP_273172652.1">
    <property type="nucleotide sequence ID" value="NZ_JAAXZR010000008.1"/>
</dbReference>
<evidence type="ECO:0000256" key="5">
    <source>
        <dbReference type="ARBA" id="ARBA00022807"/>
    </source>
</evidence>
<accession>A0A971CY16</accession>
<proteinExistence type="inferred from homology"/>
<keyword evidence="4" id="KW-0378">Hydrolase</keyword>
<dbReference type="PANTHER" id="PTHR23402">
    <property type="entry name" value="PROTEASE FAMILY C15 PYROGLUTAMYL-PEPTIDASE I-RELATED"/>
    <property type="match status" value="1"/>
</dbReference>
<feature type="active site" evidence="6">
    <location>
        <position position="157"/>
    </location>
</feature>